<dbReference type="EMBL" id="SJFN01000010">
    <property type="protein sequence ID" value="TBW38724.1"/>
    <property type="molecule type" value="Genomic_DNA"/>
</dbReference>
<keyword evidence="1 4" id="KW-0808">Transferase</keyword>
<accession>A0A4Q9VRZ8</accession>
<dbReference type="CDD" id="cd04301">
    <property type="entry name" value="NAT_SF"/>
    <property type="match status" value="1"/>
</dbReference>
<dbReference type="InterPro" id="IPR000182">
    <property type="entry name" value="GNAT_dom"/>
</dbReference>
<dbReference type="PROSITE" id="PS51186">
    <property type="entry name" value="GNAT"/>
    <property type="match status" value="1"/>
</dbReference>
<dbReference type="Proteomes" id="UP000292781">
    <property type="component" value="Unassembled WGS sequence"/>
</dbReference>
<evidence type="ECO:0000313" key="5">
    <source>
        <dbReference type="Proteomes" id="UP000292781"/>
    </source>
</evidence>
<comment type="caution">
    <text evidence="4">The sequence shown here is derived from an EMBL/GenBank/DDBJ whole genome shotgun (WGS) entry which is preliminary data.</text>
</comment>
<keyword evidence="5" id="KW-1185">Reference proteome</keyword>
<dbReference type="InterPro" id="IPR016181">
    <property type="entry name" value="Acyl_CoA_acyltransferase"/>
</dbReference>
<dbReference type="Pfam" id="PF00583">
    <property type="entry name" value="Acetyltransf_1"/>
    <property type="match status" value="1"/>
</dbReference>
<dbReference type="GO" id="GO:0016747">
    <property type="term" value="F:acyltransferase activity, transferring groups other than amino-acyl groups"/>
    <property type="evidence" value="ECO:0007669"/>
    <property type="project" value="InterPro"/>
</dbReference>
<name>A0A4Q9VRZ8_9HYPH</name>
<reference evidence="4 5" key="1">
    <citation type="submission" date="2019-02" db="EMBL/GenBank/DDBJ databases">
        <title>Siculibacillus lacustris gen. nov., sp. nov., a new rosette-forming bacterium isolated from a freshwater crater lake (Lake St. Ana, Romania).</title>
        <authorList>
            <person name="Felfoldi T."/>
            <person name="Marton Z."/>
            <person name="Szabo A."/>
            <person name="Mentes A."/>
            <person name="Boka K."/>
            <person name="Marialigeti K."/>
            <person name="Mathe I."/>
            <person name="Koncz M."/>
            <person name="Schumann P."/>
            <person name="Toth E."/>
        </authorList>
    </citation>
    <scope>NUCLEOTIDE SEQUENCE [LARGE SCALE GENOMIC DNA]</scope>
    <source>
        <strain evidence="4 5">SA-279</strain>
    </source>
</reference>
<dbReference type="OrthoDB" id="2135706at2"/>
<sequence length="172" mass="18730">MTPTSRPAAFAAETHDLGDLVLGPLGDDVDAIAAVLATLDPWARAGLPVEAMRRRLTRPMAATYRFALRLDGRPVGCVSLRHPFMRGPYVETIAVFPEAQRRGVARRVVEWMGREVAGEASNLWLCVTEWNTPARAAYRALGFVEIGPAPDLAVLGQTEIFMRKPLGPPIVG</sequence>
<organism evidence="4 5">
    <name type="scientific">Siculibacillus lacustris</name>
    <dbReference type="NCBI Taxonomy" id="1549641"/>
    <lineage>
        <taxon>Bacteria</taxon>
        <taxon>Pseudomonadati</taxon>
        <taxon>Pseudomonadota</taxon>
        <taxon>Alphaproteobacteria</taxon>
        <taxon>Hyphomicrobiales</taxon>
        <taxon>Ancalomicrobiaceae</taxon>
        <taxon>Siculibacillus</taxon>
    </lineage>
</organism>
<protein>
    <submittedName>
        <fullName evidence="4">GNAT family N-acetyltransferase</fullName>
    </submittedName>
</protein>
<keyword evidence="2" id="KW-0012">Acyltransferase</keyword>
<evidence type="ECO:0000259" key="3">
    <source>
        <dbReference type="PROSITE" id="PS51186"/>
    </source>
</evidence>
<dbReference type="SUPFAM" id="SSF55729">
    <property type="entry name" value="Acyl-CoA N-acyltransferases (Nat)"/>
    <property type="match status" value="1"/>
</dbReference>
<dbReference type="AlphaFoldDB" id="A0A4Q9VRZ8"/>
<evidence type="ECO:0000313" key="4">
    <source>
        <dbReference type="EMBL" id="TBW38724.1"/>
    </source>
</evidence>
<feature type="domain" description="N-acetyltransferase" evidence="3">
    <location>
        <begin position="20"/>
        <end position="167"/>
    </location>
</feature>
<dbReference type="RefSeq" id="WP_131308206.1">
    <property type="nucleotide sequence ID" value="NZ_SJFN01000010.1"/>
</dbReference>
<proteinExistence type="predicted"/>
<gene>
    <name evidence="4" type="ORF">EYW49_08500</name>
</gene>
<evidence type="ECO:0000256" key="1">
    <source>
        <dbReference type="ARBA" id="ARBA00022679"/>
    </source>
</evidence>
<dbReference type="PANTHER" id="PTHR43877:SF2">
    <property type="entry name" value="AMINOALKYLPHOSPHONATE N-ACETYLTRANSFERASE-RELATED"/>
    <property type="match status" value="1"/>
</dbReference>
<evidence type="ECO:0000256" key="2">
    <source>
        <dbReference type="ARBA" id="ARBA00023315"/>
    </source>
</evidence>
<dbReference type="InterPro" id="IPR050832">
    <property type="entry name" value="Bact_Acetyltransf"/>
</dbReference>
<dbReference type="Gene3D" id="3.40.630.30">
    <property type="match status" value="1"/>
</dbReference>
<dbReference type="PANTHER" id="PTHR43877">
    <property type="entry name" value="AMINOALKYLPHOSPHONATE N-ACETYLTRANSFERASE-RELATED-RELATED"/>
    <property type="match status" value="1"/>
</dbReference>